<organism evidence="1 2">
    <name type="scientific">Burkholderia gladioli</name>
    <name type="common">Pseudomonas marginata</name>
    <name type="synonym">Phytomonas marginata</name>
    <dbReference type="NCBI Taxonomy" id="28095"/>
    <lineage>
        <taxon>Bacteria</taxon>
        <taxon>Pseudomonadati</taxon>
        <taxon>Pseudomonadota</taxon>
        <taxon>Betaproteobacteria</taxon>
        <taxon>Burkholderiales</taxon>
        <taxon>Burkholderiaceae</taxon>
        <taxon>Burkholderia</taxon>
    </lineage>
</organism>
<dbReference type="InterPro" id="IPR019226">
    <property type="entry name" value="DUF2158"/>
</dbReference>
<gene>
    <name evidence="1" type="ORF">CRM94_14640</name>
</gene>
<comment type="caution">
    <text evidence="1">The sequence shown here is derived from an EMBL/GenBank/DDBJ whole genome shotgun (WGS) entry which is preliminary data.</text>
</comment>
<dbReference type="Proteomes" id="UP000220629">
    <property type="component" value="Unassembled WGS sequence"/>
</dbReference>
<name>A0A2A7SIE6_BURGA</name>
<accession>A0A2A7SIE6</accession>
<dbReference type="GeneID" id="66459851"/>
<dbReference type="AlphaFoldDB" id="A0A2A7SIE6"/>
<dbReference type="Pfam" id="PF09926">
    <property type="entry name" value="DUF2158"/>
    <property type="match status" value="1"/>
</dbReference>
<dbReference type="EMBL" id="PDDY01000001">
    <property type="protein sequence ID" value="PEH43286.1"/>
    <property type="molecule type" value="Genomic_DNA"/>
</dbReference>
<proteinExistence type="predicted"/>
<dbReference type="RefSeq" id="WP_096751628.1">
    <property type="nucleotide sequence ID" value="NZ_CADEPO010000008.1"/>
</dbReference>
<evidence type="ECO:0000313" key="2">
    <source>
        <dbReference type="Proteomes" id="UP000220629"/>
    </source>
</evidence>
<reference evidence="2" key="1">
    <citation type="submission" date="2017-09" db="EMBL/GenBank/DDBJ databases">
        <title>FDA dAtabase for Regulatory Grade micrObial Sequences (FDA-ARGOS): Supporting development and validation of Infectious Disease Dx tests.</title>
        <authorList>
            <person name="Minogue T."/>
            <person name="Wolcott M."/>
            <person name="Wasieloski L."/>
            <person name="Aguilar W."/>
            <person name="Moore D."/>
            <person name="Tallon L."/>
            <person name="Sadzewicz L."/>
            <person name="Ott S."/>
            <person name="Zhao X."/>
            <person name="Nagaraj S."/>
            <person name="Vavikolanu K."/>
            <person name="Aluvathingal J."/>
            <person name="Nadendla S."/>
            <person name="Sichtig H."/>
        </authorList>
    </citation>
    <scope>NUCLEOTIDE SEQUENCE [LARGE SCALE GENOMIC DNA]</scope>
    <source>
        <strain evidence="2">FDAARGOS_390</strain>
    </source>
</reference>
<protein>
    <submittedName>
        <fullName evidence="1">DUF2158 domain-containing protein</fullName>
    </submittedName>
</protein>
<evidence type="ECO:0000313" key="1">
    <source>
        <dbReference type="EMBL" id="PEH43286.1"/>
    </source>
</evidence>
<sequence length="87" mass="9270">MTSLNDIRAASPCIGDVVTLKTGGPRMTVTFVGAAGGESWVSCQWFDASGEFRQQRFAVEAVVMEPTTISAGRASLRRFGWSNGVAL</sequence>